<keyword evidence="8" id="KW-1185">Reference proteome</keyword>
<dbReference type="GO" id="GO:0005737">
    <property type="term" value="C:cytoplasm"/>
    <property type="evidence" value="ECO:0007669"/>
    <property type="project" value="TreeGrafter"/>
</dbReference>
<dbReference type="SUPFAM" id="SSF52833">
    <property type="entry name" value="Thioredoxin-like"/>
    <property type="match status" value="1"/>
</dbReference>
<dbReference type="Pfam" id="PF00043">
    <property type="entry name" value="GST_C"/>
    <property type="match status" value="1"/>
</dbReference>
<dbReference type="PANTHER" id="PTHR43900">
    <property type="entry name" value="GLUTATHIONE S-TRANSFERASE RHO"/>
    <property type="match status" value="1"/>
</dbReference>
<gene>
    <name evidence="7" type="ORF">U9M48_026949</name>
</gene>
<dbReference type="CDD" id="cd03053">
    <property type="entry name" value="GST_N_Phi"/>
    <property type="match status" value="1"/>
</dbReference>
<dbReference type="InterPro" id="IPR034347">
    <property type="entry name" value="GST_Phi_C"/>
</dbReference>
<evidence type="ECO:0000256" key="1">
    <source>
        <dbReference type="ARBA" id="ARBA00010128"/>
    </source>
</evidence>
<dbReference type="FunFam" id="1.20.1050.10:FF:000004">
    <property type="entry name" value="Glutathione S-transferase F2"/>
    <property type="match status" value="1"/>
</dbReference>
<dbReference type="EMBL" id="CP144750">
    <property type="protein sequence ID" value="WVZ79365.1"/>
    <property type="molecule type" value="Genomic_DNA"/>
</dbReference>
<dbReference type="InterPro" id="IPR040079">
    <property type="entry name" value="Glutathione_S-Trfase"/>
</dbReference>
<dbReference type="EC" id="2.5.1.18" evidence="2"/>
<dbReference type="CDD" id="cd03187">
    <property type="entry name" value="GST_C_Phi"/>
    <property type="match status" value="1"/>
</dbReference>
<dbReference type="InterPro" id="IPR004045">
    <property type="entry name" value="Glutathione_S-Trfase_N"/>
</dbReference>
<dbReference type="SUPFAM" id="SSF47616">
    <property type="entry name" value="GST C-terminal domain-like"/>
    <property type="match status" value="1"/>
</dbReference>
<feature type="domain" description="GST N-terminal" evidence="5">
    <location>
        <begin position="2"/>
        <end position="83"/>
    </location>
</feature>
<dbReference type="PROSITE" id="PS50405">
    <property type="entry name" value="GST_CTER"/>
    <property type="match status" value="1"/>
</dbReference>
<comment type="catalytic activity">
    <reaction evidence="4">
        <text>RX + glutathione = an S-substituted glutathione + a halide anion + H(+)</text>
        <dbReference type="Rhea" id="RHEA:16437"/>
        <dbReference type="ChEBI" id="CHEBI:15378"/>
        <dbReference type="ChEBI" id="CHEBI:16042"/>
        <dbReference type="ChEBI" id="CHEBI:17792"/>
        <dbReference type="ChEBI" id="CHEBI:57925"/>
        <dbReference type="ChEBI" id="CHEBI:90779"/>
        <dbReference type="EC" id="2.5.1.18"/>
    </reaction>
</comment>
<dbReference type="SFLD" id="SFLDG01154">
    <property type="entry name" value="Main.5:_Phi-like"/>
    <property type="match status" value="1"/>
</dbReference>
<dbReference type="InterPro" id="IPR036249">
    <property type="entry name" value="Thioredoxin-like_sf"/>
</dbReference>
<dbReference type="Gene3D" id="3.40.30.10">
    <property type="entry name" value="Glutaredoxin"/>
    <property type="match status" value="1"/>
</dbReference>
<dbReference type="PROSITE" id="PS50404">
    <property type="entry name" value="GST_NTER"/>
    <property type="match status" value="1"/>
</dbReference>
<evidence type="ECO:0000313" key="7">
    <source>
        <dbReference type="EMBL" id="WVZ79365.1"/>
    </source>
</evidence>
<dbReference type="SFLD" id="SFLDS00019">
    <property type="entry name" value="Glutathione_Transferase_(cytos"/>
    <property type="match status" value="1"/>
</dbReference>
<dbReference type="GO" id="GO:0009635">
    <property type="term" value="P:response to herbicide"/>
    <property type="evidence" value="ECO:0007669"/>
    <property type="project" value="UniProtKB-ARBA"/>
</dbReference>
<evidence type="ECO:0000259" key="6">
    <source>
        <dbReference type="PROSITE" id="PS50405"/>
    </source>
</evidence>
<dbReference type="InterPro" id="IPR004046">
    <property type="entry name" value="GST_C"/>
</dbReference>
<keyword evidence="3" id="KW-0808">Transferase</keyword>
<evidence type="ECO:0000256" key="2">
    <source>
        <dbReference type="ARBA" id="ARBA00012452"/>
    </source>
</evidence>
<proteinExistence type="inferred from homology"/>
<dbReference type="Pfam" id="PF02798">
    <property type="entry name" value="GST_N"/>
    <property type="match status" value="1"/>
</dbReference>
<protein>
    <recommendedName>
        <fullName evidence="2">glutathione transferase</fullName>
        <ecNumber evidence="2">2.5.1.18</ecNumber>
    </recommendedName>
</protein>
<dbReference type="SFLD" id="SFLDG01150">
    <property type="entry name" value="Main.1:_Beta-like"/>
    <property type="match status" value="1"/>
</dbReference>
<dbReference type="InterPro" id="IPR010987">
    <property type="entry name" value="Glutathione-S-Trfase_C-like"/>
</dbReference>
<reference evidence="7 8" key="1">
    <citation type="submission" date="2024-02" db="EMBL/GenBank/DDBJ databases">
        <title>High-quality chromosome-scale genome assembly of Pensacola bahiagrass (Paspalum notatum Flugge var. saurae).</title>
        <authorList>
            <person name="Vega J.M."/>
            <person name="Podio M."/>
            <person name="Orjuela J."/>
            <person name="Siena L.A."/>
            <person name="Pessino S.C."/>
            <person name="Combes M.C."/>
            <person name="Mariac C."/>
            <person name="Albertini E."/>
            <person name="Pupilli F."/>
            <person name="Ortiz J.P.A."/>
            <person name="Leblanc O."/>
        </authorList>
    </citation>
    <scope>NUCLEOTIDE SEQUENCE [LARGE SCALE GENOMIC DNA]</scope>
    <source>
        <strain evidence="7">R1</strain>
        <tissue evidence="7">Leaf</tissue>
    </source>
</reference>
<evidence type="ECO:0000259" key="5">
    <source>
        <dbReference type="PROSITE" id="PS50404"/>
    </source>
</evidence>
<accession>A0AAQ3TTQ5</accession>
<comment type="similarity">
    <text evidence="1">Belongs to the GST superfamily. Phi family.</text>
</comment>
<dbReference type="Proteomes" id="UP001341281">
    <property type="component" value="Chromosome 06"/>
</dbReference>
<dbReference type="SFLD" id="SFLDG00358">
    <property type="entry name" value="Main_(cytGST)"/>
    <property type="match status" value="1"/>
</dbReference>
<dbReference type="Gene3D" id="1.20.1050.10">
    <property type="match status" value="1"/>
</dbReference>
<evidence type="ECO:0000313" key="8">
    <source>
        <dbReference type="Proteomes" id="UP001341281"/>
    </source>
</evidence>
<evidence type="ECO:0000256" key="3">
    <source>
        <dbReference type="ARBA" id="ARBA00022679"/>
    </source>
</evidence>
<dbReference type="GO" id="GO:0006749">
    <property type="term" value="P:glutathione metabolic process"/>
    <property type="evidence" value="ECO:0007669"/>
    <property type="project" value="TreeGrafter"/>
</dbReference>
<feature type="domain" description="GST C-terminal" evidence="6">
    <location>
        <begin position="91"/>
        <end position="220"/>
    </location>
</feature>
<dbReference type="GO" id="GO:0043295">
    <property type="term" value="F:glutathione binding"/>
    <property type="evidence" value="ECO:0007669"/>
    <property type="project" value="TreeGrafter"/>
</dbReference>
<name>A0AAQ3TTQ5_PASNO</name>
<dbReference type="InterPro" id="IPR036282">
    <property type="entry name" value="Glutathione-S-Trfase_C_sf"/>
</dbReference>
<sequence length="220" mass="24713">MAPVKVFGPAMSTNVARVLVCLEEVGADYDVVSMDFQAKEHKSPEHLARNPFGQIPAFQDGDVVLFESRAICKYVLRKYKSAEADLLREGDLKDAAVVDVWTEVEAHTYHPAISPIVYECFINPTFRGIPTNEKVVEEALEKLKKVLDVYEARLADREYLAGDFFSFADVNHFPYTFAFMATPHASLFDSYPNVKAWWERLMARPSMSKLGANIAAAIKA</sequence>
<dbReference type="PANTHER" id="PTHR43900:SF49">
    <property type="entry name" value="GLUTATHIONE S-TRANSFERASE GSTF1-RELATED"/>
    <property type="match status" value="1"/>
</dbReference>
<dbReference type="FunFam" id="3.40.30.10:FF:000016">
    <property type="entry name" value="Glutathione S-transferase F2"/>
    <property type="match status" value="1"/>
</dbReference>
<evidence type="ECO:0000256" key="4">
    <source>
        <dbReference type="ARBA" id="ARBA00047960"/>
    </source>
</evidence>
<organism evidence="7 8">
    <name type="scientific">Paspalum notatum var. saurae</name>
    <dbReference type="NCBI Taxonomy" id="547442"/>
    <lineage>
        <taxon>Eukaryota</taxon>
        <taxon>Viridiplantae</taxon>
        <taxon>Streptophyta</taxon>
        <taxon>Embryophyta</taxon>
        <taxon>Tracheophyta</taxon>
        <taxon>Spermatophyta</taxon>
        <taxon>Magnoliopsida</taxon>
        <taxon>Liliopsida</taxon>
        <taxon>Poales</taxon>
        <taxon>Poaceae</taxon>
        <taxon>PACMAD clade</taxon>
        <taxon>Panicoideae</taxon>
        <taxon>Andropogonodae</taxon>
        <taxon>Paspaleae</taxon>
        <taxon>Paspalinae</taxon>
        <taxon>Paspalum</taxon>
    </lineage>
</organism>
<dbReference type="AlphaFoldDB" id="A0AAQ3TTQ5"/>
<dbReference type="GO" id="GO:0004364">
    <property type="term" value="F:glutathione transferase activity"/>
    <property type="evidence" value="ECO:0007669"/>
    <property type="project" value="UniProtKB-EC"/>
</dbReference>